<dbReference type="SUPFAM" id="SSF102114">
    <property type="entry name" value="Radical SAM enzymes"/>
    <property type="match status" value="1"/>
</dbReference>
<dbReference type="InterPro" id="IPR013785">
    <property type="entry name" value="Aldolase_TIM"/>
</dbReference>
<comment type="caution">
    <text evidence="1">The sequence shown here is derived from an EMBL/GenBank/DDBJ whole genome shotgun (WGS) entry which is preliminary data.</text>
</comment>
<dbReference type="RefSeq" id="WP_148730913.1">
    <property type="nucleotide sequence ID" value="NZ_CP197398.1"/>
</dbReference>
<sequence>MINSVNSYIIGPEGEIYKCWNDVSNKEKIIGYINKKEILNKTLFYRYMQELSPFSDDMCRNCELLPICSGGCGWYRYKNRYENGSFDICSMYKGKELLEKALLSQIKTNQ</sequence>
<dbReference type="Gene3D" id="3.20.20.70">
    <property type="entry name" value="Aldolase class I"/>
    <property type="match status" value="1"/>
</dbReference>
<reference evidence="1 2" key="1">
    <citation type="submission" date="2019-07" db="EMBL/GenBank/DDBJ databases">
        <title>Draft Genome Sequences of Bacteroides pyogenes Strains Isolated from the Uterus Holstein Dairy Cows with Metritis.</title>
        <authorList>
            <person name="Cunha F."/>
            <person name="Galvao K.N."/>
            <person name="Jeon S.J."/>
            <person name="Jeong K.C."/>
        </authorList>
    </citation>
    <scope>NUCLEOTIDE SEQUENCE [LARGE SCALE GENOMIC DNA]</scope>
    <source>
        <strain evidence="1 2">KG-31</strain>
    </source>
</reference>
<evidence type="ECO:0000313" key="2">
    <source>
        <dbReference type="Proteomes" id="UP000324383"/>
    </source>
</evidence>
<dbReference type="NCBIfam" id="TIGR04085">
    <property type="entry name" value="rSAM_more_4Fe4S"/>
    <property type="match status" value="1"/>
</dbReference>
<gene>
    <name evidence="1" type="ORF">FNJ60_13665</name>
</gene>
<organism evidence="1 2">
    <name type="scientific">Bacteroides pyogenes</name>
    <dbReference type="NCBI Taxonomy" id="310300"/>
    <lineage>
        <taxon>Bacteria</taxon>
        <taxon>Pseudomonadati</taxon>
        <taxon>Bacteroidota</taxon>
        <taxon>Bacteroidia</taxon>
        <taxon>Bacteroidales</taxon>
        <taxon>Bacteroidaceae</taxon>
        <taxon>Bacteroides</taxon>
    </lineage>
</organism>
<protein>
    <submittedName>
        <fullName evidence="1">SPASM domain-containing protein</fullName>
    </submittedName>
</protein>
<evidence type="ECO:0000313" key="1">
    <source>
        <dbReference type="EMBL" id="TYK32095.1"/>
    </source>
</evidence>
<dbReference type="AlphaFoldDB" id="A0A5D3FEL0"/>
<dbReference type="Proteomes" id="UP000324383">
    <property type="component" value="Unassembled WGS sequence"/>
</dbReference>
<name>A0A5D3FEL0_9BACE</name>
<dbReference type="InterPro" id="IPR023885">
    <property type="entry name" value="4Fe4S-binding_SPASM_dom"/>
</dbReference>
<dbReference type="InterPro" id="IPR058240">
    <property type="entry name" value="rSAM_sf"/>
</dbReference>
<dbReference type="EMBL" id="VKLW01000040">
    <property type="protein sequence ID" value="TYK32095.1"/>
    <property type="molecule type" value="Genomic_DNA"/>
</dbReference>
<proteinExistence type="predicted"/>
<keyword evidence="2" id="KW-1185">Reference proteome</keyword>
<accession>A0A5D3FEL0</accession>